<organism evidence="2 3">
    <name type="scientific">Cymbomonas tetramitiformis</name>
    <dbReference type="NCBI Taxonomy" id="36881"/>
    <lineage>
        <taxon>Eukaryota</taxon>
        <taxon>Viridiplantae</taxon>
        <taxon>Chlorophyta</taxon>
        <taxon>Pyramimonadophyceae</taxon>
        <taxon>Pyramimonadales</taxon>
        <taxon>Pyramimonadaceae</taxon>
        <taxon>Cymbomonas</taxon>
    </lineage>
</organism>
<gene>
    <name evidence="2" type="ORF">CYMTET_23265</name>
</gene>
<name>A0AAE0L145_9CHLO</name>
<feature type="compositionally biased region" description="Basic and acidic residues" evidence="1">
    <location>
        <begin position="158"/>
        <end position="167"/>
    </location>
</feature>
<evidence type="ECO:0000313" key="2">
    <source>
        <dbReference type="EMBL" id="KAK3268216.1"/>
    </source>
</evidence>
<dbReference type="Proteomes" id="UP001190700">
    <property type="component" value="Unassembled WGS sequence"/>
</dbReference>
<accession>A0AAE0L145</accession>
<feature type="region of interest" description="Disordered" evidence="1">
    <location>
        <begin position="263"/>
        <end position="296"/>
    </location>
</feature>
<feature type="compositionally biased region" description="Acidic residues" evidence="1">
    <location>
        <begin position="168"/>
        <end position="179"/>
    </location>
</feature>
<keyword evidence="3" id="KW-1185">Reference proteome</keyword>
<dbReference type="AlphaFoldDB" id="A0AAE0L145"/>
<evidence type="ECO:0000256" key="1">
    <source>
        <dbReference type="SAM" id="MobiDB-lite"/>
    </source>
</evidence>
<reference evidence="2 3" key="1">
    <citation type="journal article" date="2015" name="Genome Biol. Evol.">
        <title>Comparative Genomics of a Bacterivorous Green Alga Reveals Evolutionary Causalities and Consequences of Phago-Mixotrophic Mode of Nutrition.</title>
        <authorList>
            <person name="Burns J.A."/>
            <person name="Paasch A."/>
            <person name="Narechania A."/>
            <person name="Kim E."/>
        </authorList>
    </citation>
    <scope>NUCLEOTIDE SEQUENCE [LARGE SCALE GENOMIC DNA]</scope>
    <source>
        <strain evidence="2 3">PLY_AMNH</strain>
    </source>
</reference>
<dbReference type="EMBL" id="LGRX02011957">
    <property type="protein sequence ID" value="KAK3268216.1"/>
    <property type="molecule type" value="Genomic_DNA"/>
</dbReference>
<sequence>MTTWAEHLTKTLGKKATVELMNIGNQNAQDHYSCGVWVLLATKTWIHFQETCPGGHWPTHFNEAVSKWGTTNRTAIDAYRKSIQEPVKAQITAADGQRQTPVDDQQREKTQQGTGDPTTHPKVEGRAPQTRAAEHKSCTKQPGLWKWLHRLAPTVPTDDSRGVREEQQELEPCSDEEAENNPPAQWEKFDDMPGEVAHATIDRAGETVLDIPTRANKCALKDEEMPTAMVGGTSNRVATDLLMSKKDMKTRDAAILKMRAHKKTKQQLRNPHTEHSTLQNLKAGEREGPADGNDADAKEWLKWLTDEAKKERQGYSKAVHIHPQQQQSAGPHQNPK</sequence>
<protein>
    <submittedName>
        <fullName evidence="2">Uncharacterized protein</fullName>
    </submittedName>
</protein>
<comment type="caution">
    <text evidence="2">The sequence shown here is derived from an EMBL/GenBank/DDBJ whole genome shotgun (WGS) entry which is preliminary data.</text>
</comment>
<feature type="region of interest" description="Disordered" evidence="1">
    <location>
        <begin position="309"/>
        <end position="336"/>
    </location>
</feature>
<evidence type="ECO:0000313" key="3">
    <source>
        <dbReference type="Proteomes" id="UP001190700"/>
    </source>
</evidence>
<feature type="region of interest" description="Disordered" evidence="1">
    <location>
        <begin position="92"/>
        <end position="139"/>
    </location>
</feature>
<feature type="compositionally biased region" description="Basic and acidic residues" evidence="1">
    <location>
        <begin position="283"/>
        <end position="296"/>
    </location>
</feature>
<proteinExistence type="predicted"/>
<feature type="region of interest" description="Disordered" evidence="1">
    <location>
        <begin position="154"/>
        <end position="184"/>
    </location>
</feature>
<feature type="compositionally biased region" description="Polar residues" evidence="1">
    <location>
        <begin position="323"/>
        <end position="336"/>
    </location>
</feature>